<reference evidence="1 2" key="1">
    <citation type="journal article" date="2019" name="Sci. Rep.">
        <title>Orb-weaving spider Araneus ventricosus genome elucidates the spidroin gene catalogue.</title>
        <authorList>
            <person name="Kono N."/>
            <person name="Nakamura H."/>
            <person name="Ohtoshi R."/>
            <person name="Moran D.A.P."/>
            <person name="Shinohara A."/>
            <person name="Yoshida Y."/>
            <person name="Fujiwara M."/>
            <person name="Mori M."/>
            <person name="Tomita M."/>
            <person name="Arakawa K."/>
        </authorList>
    </citation>
    <scope>NUCLEOTIDE SEQUENCE [LARGE SCALE GENOMIC DNA]</scope>
</reference>
<gene>
    <name evidence="1" type="ORF">AVEN_250263_1</name>
</gene>
<protein>
    <submittedName>
        <fullName evidence="1">Uncharacterized protein</fullName>
    </submittedName>
</protein>
<keyword evidence="2" id="KW-1185">Reference proteome</keyword>
<dbReference type="AlphaFoldDB" id="A0A4Y2X6K7"/>
<sequence>MSSIDPCLTSHFSKFFSFPNFEPTRSSLQYCERPVYAAFLMPSDCKIFQLLNQLGRQDNFQHRIASSCPCSQPHTTELLWTWDDFSADRMPPSCPSLHIAIESVG</sequence>
<name>A0A4Y2X6K7_ARAVE</name>
<evidence type="ECO:0000313" key="2">
    <source>
        <dbReference type="Proteomes" id="UP000499080"/>
    </source>
</evidence>
<dbReference type="EMBL" id="BGPR01071693">
    <property type="protein sequence ID" value="GBO44808.1"/>
    <property type="molecule type" value="Genomic_DNA"/>
</dbReference>
<evidence type="ECO:0000313" key="1">
    <source>
        <dbReference type="EMBL" id="GBO44808.1"/>
    </source>
</evidence>
<proteinExistence type="predicted"/>
<organism evidence="1 2">
    <name type="scientific">Araneus ventricosus</name>
    <name type="common">Orbweaver spider</name>
    <name type="synonym">Epeira ventricosa</name>
    <dbReference type="NCBI Taxonomy" id="182803"/>
    <lineage>
        <taxon>Eukaryota</taxon>
        <taxon>Metazoa</taxon>
        <taxon>Ecdysozoa</taxon>
        <taxon>Arthropoda</taxon>
        <taxon>Chelicerata</taxon>
        <taxon>Arachnida</taxon>
        <taxon>Araneae</taxon>
        <taxon>Araneomorphae</taxon>
        <taxon>Entelegynae</taxon>
        <taxon>Araneoidea</taxon>
        <taxon>Araneidae</taxon>
        <taxon>Araneus</taxon>
    </lineage>
</organism>
<dbReference type="Proteomes" id="UP000499080">
    <property type="component" value="Unassembled WGS sequence"/>
</dbReference>
<accession>A0A4Y2X6K7</accession>
<comment type="caution">
    <text evidence="1">The sequence shown here is derived from an EMBL/GenBank/DDBJ whole genome shotgun (WGS) entry which is preliminary data.</text>
</comment>